<organism evidence="1 2">
    <name type="scientific">Funneliformis geosporum</name>
    <dbReference type="NCBI Taxonomy" id="1117311"/>
    <lineage>
        <taxon>Eukaryota</taxon>
        <taxon>Fungi</taxon>
        <taxon>Fungi incertae sedis</taxon>
        <taxon>Mucoromycota</taxon>
        <taxon>Glomeromycotina</taxon>
        <taxon>Glomeromycetes</taxon>
        <taxon>Glomerales</taxon>
        <taxon>Glomeraceae</taxon>
        <taxon>Funneliformis</taxon>
    </lineage>
</organism>
<reference evidence="1" key="1">
    <citation type="submission" date="2022-08" db="EMBL/GenBank/DDBJ databases">
        <authorList>
            <person name="Kallberg Y."/>
            <person name="Tangrot J."/>
            <person name="Rosling A."/>
        </authorList>
    </citation>
    <scope>NUCLEOTIDE SEQUENCE</scope>
    <source>
        <strain evidence="1">Wild A</strain>
    </source>
</reference>
<dbReference type="EMBL" id="CAMKVN010001651">
    <property type="protein sequence ID" value="CAI2177299.1"/>
    <property type="molecule type" value="Genomic_DNA"/>
</dbReference>
<comment type="caution">
    <text evidence="1">The sequence shown here is derived from an EMBL/GenBank/DDBJ whole genome shotgun (WGS) entry which is preliminary data.</text>
</comment>
<keyword evidence="2" id="KW-1185">Reference proteome</keyword>
<dbReference type="OrthoDB" id="2304782at2759"/>
<protein>
    <submittedName>
        <fullName evidence="1">2236_t:CDS:1</fullName>
    </submittedName>
</protein>
<dbReference type="Gene3D" id="3.90.228.10">
    <property type="match status" value="1"/>
</dbReference>
<gene>
    <name evidence="1" type="ORF">FWILDA_LOCUS8018</name>
</gene>
<evidence type="ECO:0000313" key="2">
    <source>
        <dbReference type="Proteomes" id="UP001153678"/>
    </source>
</evidence>
<name>A0A9W4SPW7_9GLOM</name>
<dbReference type="Proteomes" id="UP001153678">
    <property type="component" value="Unassembled WGS sequence"/>
</dbReference>
<proteinExistence type="predicted"/>
<sequence>MNVLNKFRIIPKDTSVKRKSIYKKYKKETSLVSEQDDLKIIIDGSTDVVNRKTSERSGSEESNSNIIARTLSPDRVRDELEKFGLSKDEIQKWNKPIDIPFGATTELFVAREAILADLKFPQFDLYPELSIYAVGKGDISELITQDAKLLSPEEIEGGPVHDRFSNKKIFVYKMEKLHKIYKNVHQTITKPLEDKYRKKKFLYKGLAKWSFITSMFINGFNIGKNPENSEFGEGFYTTTNIDVAYKYAGKNGVLLIFDWTNDDEVNTKVLIGNEWINTVKGHLCSGLRNHPLPPQFRDDIFSGPFAKNDHSIIRACNDPIPNNQLDQFVGKTDASFAAFASHLYAIVYFY</sequence>
<dbReference type="AlphaFoldDB" id="A0A9W4SPW7"/>
<accession>A0A9W4SPW7</accession>
<evidence type="ECO:0000313" key="1">
    <source>
        <dbReference type="EMBL" id="CAI2177299.1"/>
    </source>
</evidence>